<dbReference type="SUPFAM" id="SSF56112">
    <property type="entry name" value="Protein kinase-like (PK-like)"/>
    <property type="match status" value="1"/>
</dbReference>
<evidence type="ECO:0000313" key="5">
    <source>
        <dbReference type="EMBL" id="TPX16553.1"/>
    </source>
</evidence>
<dbReference type="InterPro" id="IPR003591">
    <property type="entry name" value="Leu-rich_rpt_typical-subtyp"/>
</dbReference>
<dbReference type="STRING" id="1093900.A0A507BAB6"/>
<name>A0A507BAB6_9PEZI</name>
<dbReference type="Pfam" id="PF07714">
    <property type="entry name" value="PK_Tyr_Ser-Thr"/>
    <property type="match status" value="1"/>
</dbReference>
<dbReference type="EMBL" id="SKBQ01000017">
    <property type="protein sequence ID" value="TPX16553.1"/>
    <property type="molecule type" value="Genomic_DNA"/>
</dbReference>
<keyword evidence="6" id="KW-1185">Reference proteome</keyword>
<feature type="domain" description="Protein kinase" evidence="4">
    <location>
        <begin position="214"/>
        <end position="459"/>
    </location>
</feature>
<protein>
    <recommendedName>
        <fullName evidence="4">Protein kinase domain-containing protein</fullName>
    </recommendedName>
</protein>
<evidence type="ECO:0000259" key="4">
    <source>
        <dbReference type="PROSITE" id="PS50011"/>
    </source>
</evidence>
<feature type="binding site" evidence="3">
    <location>
        <position position="247"/>
    </location>
    <ligand>
        <name>ATP</name>
        <dbReference type="ChEBI" id="CHEBI:30616"/>
    </ligand>
</feature>
<dbReference type="GO" id="GO:0005737">
    <property type="term" value="C:cytoplasm"/>
    <property type="evidence" value="ECO:0007669"/>
    <property type="project" value="TreeGrafter"/>
</dbReference>
<accession>A0A507BAB6</accession>
<dbReference type="OrthoDB" id="1668230at2759"/>
<comment type="caution">
    <text evidence="5">The sequence shown here is derived from an EMBL/GenBank/DDBJ whole genome shotgun (WGS) entry which is preliminary data.</text>
</comment>
<gene>
    <name evidence="5" type="ORF">E0L32_003847</name>
</gene>
<dbReference type="Proteomes" id="UP000319257">
    <property type="component" value="Unassembled WGS sequence"/>
</dbReference>
<dbReference type="Gene3D" id="3.80.10.10">
    <property type="entry name" value="Ribonuclease Inhibitor"/>
    <property type="match status" value="1"/>
</dbReference>
<dbReference type="SUPFAM" id="SSF52058">
    <property type="entry name" value="L domain-like"/>
    <property type="match status" value="1"/>
</dbReference>
<dbReference type="GeneID" id="41971294"/>
<keyword evidence="3" id="KW-0547">Nucleotide-binding</keyword>
<dbReference type="InterPro" id="IPR032675">
    <property type="entry name" value="LRR_dom_sf"/>
</dbReference>
<reference evidence="5 6" key="1">
    <citation type="submission" date="2019-06" db="EMBL/GenBank/DDBJ databases">
        <title>Draft genome sequence of the filamentous fungus Phialemoniopsis curvata isolated from diesel fuel.</title>
        <authorList>
            <person name="Varaljay V.A."/>
            <person name="Lyon W.J."/>
            <person name="Crouch A.L."/>
            <person name="Drake C.E."/>
            <person name="Hollomon J.M."/>
            <person name="Nadeau L.J."/>
            <person name="Nunn H.S."/>
            <person name="Stevenson B.S."/>
            <person name="Bojanowski C.L."/>
            <person name="Crookes-Goodson W.J."/>
        </authorList>
    </citation>
    <scope>NUCLEOTIDE SEQUENCE [LARGE SCALE GENOMIC DNA]</scope>
    <source>
        <strain evidence="5 6">D216</strain>
    </source>
</reference>
<dbReference type="Gene3D" id="3.30.200.20">
    <property type="entry name" value="Phosphorylase Kinase, domain 1"/>
    <property type="match status" value="1"/>
</dbReference>
<evidence type="ECO:0000256" key="3">
    <source>
        <dbReference type="PROSITE-ProRule" id="PRU10141"/>
    </source>
</evidence>
<dbReference type="PROSITE" id="PS50011">
    <property type="entry name" value="PROTEIN_KINASE_DOM"/>
    <property type="match status" value="1"/>
</dbReference>
<dbReference type="InterPro" id="IPR050216">
    <property type="entry name" value="LRR_domain-containing"/>
</dbReference>
<keyword evidence="1" id="KW-0433">Leucine-rich repeat</keyword>
<dbReference type="InterPro" id="IPR011009">
    <property type="entry name" value="Kinase-like_dom_sf"/>
</dbReference>
<dbReference type="InterPro" id="IPR017441">
    <property type="entry name" value="Protein_kinase_ATP_BS"/>
</dbReference>
<dbReference type="InParanoid" id="A0A507BAB6"/>
<dbReference type="PROSITE" id="PS00107">
    <property type="entry name" value="PROTEIN_KINASE_ATP"/>
    <property type="match status" value="1"/>
</dbReference>
<evidence type="ECO:0000256" key="1">
    <source>
        <dbReference type="ARBA" id="ARBA00022614"/>
    </source>
</evidence>
<organism evidence="5 6">
    <name type="scientific">Thyridium curvatum</name>
    <dbReference type="NCBI Taxonomy" id="1093900"/>
    <lineage>
        <taxon>Eukaryota</taxon>
        <taxon>Fungi</taxon>
        <taxon>Dikarya</taxon>
        <taxon>Ascomycota</taxon>
        <taxon>Pezizomycotina</taxon>
        <taxon>Sordariomycetes</taxon>
        <taxon>Sordariomycetidae</taxon>
        <taxon>Thyridiales</taxon>
        <taxon>Thyridiaceae</taxon>
        <taxon>Thyridium</taxon>
    </lineage>
</organism>
<sequence>MHKLSELKAGEYRTAGLKMLKLTEPLDQFPVEILDLGDSLEVLDLSGTGLAALPVEIGSRLPKLRIAFFSNCSFAEFPKELASCPSLEIVAFRSNDMTSIPEGALPPQLRWLILTDNQLESLPASIGRCSQLQKCMLAGNQLQSLPDEMANCQKLGLLRLSSNCFEQLPEWLFDMPELAFLSFAGNPCSTGQPASVTGNAHSHAELCKVKWARLDIQDTLGEGASGVISRATRRFSSGAEDEQVAVKLFRGALTSDGSPIDEMRACIAAGSHKNLIGVLGNVDEHPDEAVNGFQGGLVMRLIPPHYQVLGRPPSFETCTRDTFVPGAALSVAAAIEILEALASAAEHLHARGIAHGDLYAHNILTCEGSPTLLGDFGAATVYGLDAPFAQRLEKLEVLAFSHLVEDVLGLIASGSSPSDGGNVTTPKLKLLHAACSNRRVQERPSFAKIHQDILDLMHP</sequence>
<dbReference type="Gene3D" id="1.10.510.10">
    <property type="entry name" value="Transferase(Phosphotransferase) domain 1"/>
    <property type="match status" value="1"/>
</dbReference>
<dbReference type="RefSeq" id="XP_030998264.1">
    <property type="nucleotide sequence ID" value="XM_031138191.1"/>
</dbReference>
<dbReference type="GO" id="GO:0004672">
    <property type="term" value="F:protein kinase activity"/>
    <property type="evidence" value="ECO:0007669"/>
    <property type="project" value="InterPro"/>
</dbReference>
<dbReference type="SMART" id="SM00369">
    <property type="entry name" value="LRR_TYP"/>
    <property type="match status" value="4"/>
</dbReference>
<evidence type="ECO:0000313" key="6">
    <source>
        <dbReference type="Proteomes" id="UP000319257"/>
    </source>
</evidence>
<proteinExistence type="predicted"/>
<dbReference type="AlphaFoldDB" id="A0A507BAB6"/>
<dbReference type="InterPro" id="IPR001245">
    <property type="entry name" value="Ser-Thr/Tyr_kinase_cat_dom"/>
</dbReference>
<dbReference type="GO" id="GO:0005524">
    <property type="term" value="F:ATP binding"/>
    <property type="evidence" value="ECO:0007669"/>
    <property type="project" value="UniProtKB-UniRule"/>
</dbReference>
<keyword evidence="3" id="KW-0067">ATP-binding</keyword>
<dbReference type="PANTHER" id="PTHR48051:SF1">
    <property type="entry name" value="RAS SUPPRESSOR PROTEIN 1"/>
    <property type="match status" value="1"/>
</dbReference>
<dbReference type="InterPro" id="IPR000719">
    <property type="entry name" value="Prot_kinase_dom"/>
</dbReference>
<dbReference type="PANTHER" id="PTHR48051">
    <property type="match status" value="1"/>
</dbReference>
<keyword evidence="2" id="KW-0677">Repeat</keyword>
<evidence type="ECO:0000256" key="2">
    <source>
        <dbReference type="ARBA" id="ARBA00022737"/>
    </source>
</evidence>